<evidence type="ECO:0000259" key="1">
    <source>
        <dbReference type="Pfam" id="PF01370"/>
    </source>
</evidence>
<feature type="domain" description="NAD-dependent epimerase/dehydratase" evidence="1">
    <location>
        <begin position="1"/>
        <end position="76"/>
    </location>
</feature>
<sequence length="285" mass="30546">MGGNRQLGRHLVQAFRRADHAVTCLARGTQPVPAGVRFLQADRDRADALGEAARHRWDAVVDLATAPGRVRRAVTELEADHWLYVSSISAYRRGDVLEQDESSPVHAPPLGAEALSGVEDYGPAKVACEDVLVPDDPDFPVAMIDVKDLAVWMVRCAERRLAGTFNATGPTVALRDTLEAARRVAARTAAGVPGGPARAVPPQRLLDEGIGPWMGPDSLPWWIPVPRMRHTATAGTLRARENGLVCRPLEATLADALAFEESRGGPVGAGLGDATERRIRASLEG</sequence>
<proteinExistence type="predicted"/>
<protein>
    <submittedName>
        <fullName evidence="2">NAD-dependent epimerase/dehydratase family protein</fullName>
    </submittedName>
</protein>
<organism evidence="2 3">
    <name type="scientific">Citricoccus nitrophenolicus</name>
    <dbReference type="NCBI Taxonomy" id="863575"/>
    <lineage>
        <taxon>Bacteria</taxon>
        <taxon>Bacillati</taxon>
        <taxon>Actinomycetota</taxon>
        <taxon>Actinomycetes</taxon>
        <taxon>Micrococcales</taxon>
        <taxon>Micrococcaceae</taxon>
        <taxon>Citricoccus</taxon>
    </lineage>
</organism>
<dbReference type="InterPro" id="IPR001509">
    <property type="entry name" value="Epimerase_deHydtase"/>
</dbReference>
<name>A0ABV0IK74_9MICC</name>
<reference evidence="2 3" key="1">
    <citation type="submission" date="2024-05" db="EMBL/GenBank/DDBJ databases">
        <authorList>
            <person name="Yi C."/>
        </authorList>
    </citation>
    <scope>NUCLEOTIDE SEQUENCE [LARGE SCALE GENOMIC DNA]</scope>
    <source>
        <strain evidence="2 3">XS13</strain>
    </source>
</reference>
<keyword evidence="3" id="KW-1185">Reference proteome</keyword>
<comment type="caution">
    <text evidence="2">The sequence shown here is derived from an EMBL/GenBank/DDBJ whole genome shotgun (WGS) entry which is preliminary data.</text>
</comment>
<evidence type="ECO:0000313" key="2">
    <source>
        <dbReference type="EMBL" id="MEO9248536.1"/>
    </source>
</evidence>
<dbReference type="EMBL" id="JBDXMX010000005">
    <property type="protein sequence ID" value="MEO9248536.1"/>
    <property type="molecule type" value="Genomic_DNA"/>
</dbReference>
<evidence type="ECO:0000313" key="3">
    <source>
        <dbReference type="Proteomes" id="UP001484097"/>
    </source>
</evidence>
<dbReference type="InterPro" id="IPR036291">
    <property type="entry name" value="NAD(P)-bd_dom_sf"/>
</dbReference>
<dbReference type="Proteomes" id="UP001484097">
    <property type="component" value="Unassembled WGS sequence"/>
</dbReference>
<dbReference type="Pfam" id="PF01370">
    <property type="entry name" value="Epimerase"/>
    <property type="match status" value="1"/>
</dbReference>
<accession>A0ABV0IK74</accession>
<dbReference type="Gene3D" id="3.40.50.720">
    <property type="entry name" value="NAD(P)-binding Rossmann-like Domain"/>
    <property type="match status" value="1"/>
</dbReference>
<gene>
    <name evidence="2" type="ORF">ABDK96_12670</name>
</gene>
<dbReference type="RefSeq" id="WP_347921194.1">
    <property type="nucleotide sequence ID" value="NZ_JBDXMX010000005.1"/>
</dbReference>
<dbReference type="SUPFAM" id="SSF51735">
    <property type="entry name" value="NAD(P)-binding Rossmann-fold domains"/>
    <property type="match status" value="1"/>
</dbReference>